<comment type="caution">
    <text evidence="1">The sequence shown here is derived from an EMBL/GenBank/DDBJ whole genome shotgun (WGS) entry which is preliminary data.</text>
</comment>
<gene>
    <name evidence="1" type="ORF">E4099_16985</name>
</gene>
<dbReference type="AlphaFoldDB" id="A0A4Z0HA11"/>
<protein>
    <submittedName>
        <fullName evidence="1">Uncharacterized protein</fullName>
    </submittedName>
</protein>
<dbReference type="OrthoDB" id="1822491at2"/>
<organism evidence="1 2">
    <name type="scientific">Streptomyces palmae</name>
    <dbReference type="NCBI Taxonomy" id="1701085"/>
    <lineage>
        <taxon>Bacteria</taxon>
        <taxon>Bacillati</taxon>
        <taxon>Actinomycetota</taxon>
        <taxon>Actinomycetes</taxon>
        <taxon>Kitasatosporales</taxon>
        <taxon>Streptomycetaceae</taxon>
        <taxon>Streptomyces</taxon>
    </lineage>
</organism>
<dbReference type="Proteomes" id="UP000297948">
    <property type="component" value="Unassembled WGS sequence"/>
</dbReference>
<sequence>MVSVRQYAAGWPALKAPSAGTLEPYGRMMRLHVVPHPGSTTMAQVTAPDVVDLSARRRMDVLLEDLSDGNLRLCRQVVRVENTSGKHAVMHAPLKHCKESEWHDIPAAAILDPLSAPLPVLNAKGEMTHTGLVRTSWDRAIQQLGLPACNPHDLR</sequence>
<evidence type="ECO:0000313" key="2">
    <source>
        <dbReference type="Proteomes" id="UP000297948"/>
    </source>
</evidence>
<accession>A0A4Z0HA11</accession>
<dbReference type="RefSeq" id="WP_135339915.1">
    <property type="nucleotide sequence ID" value="NZ_JBHLTX010000063.1"/>
</dbReference>
<proteinExistence type="predicted"/>
<dbReference type="EMBL" id="SRID01000149">
    <property type="protein sequence ID" value="TGB07500.1"/>
    <property type="molecule type" value="Genomic_DNA"/>
</dbReference>
<reference evidence="1 2" key="1">
    <citation type="submission" date="2019-03" db="EMBL/GenBank/DDBJ databases">
        <authorList>
            <person name="Gonzalez-Pimentel J.L."/>
        </authorList>
    </citation>
    <scope>NUCLEOTIDE SEQUENCE [LARGE SCALE GENOMIC DNA]</scope>
    <source>
        <strain evidence="1 2">JCM 31289</strain>
    </source>
</reference>
<evidence type="ECO:0000313" key="1">
    <source>
        <dbReference type="EMBL" id="TGB07500.1"/>
    </source>
</evidence>
<keyword evidence="2" id="KW-1185">Reference proteome</keyword>
<name>A0A4Z0HA11_9ACTN</name>